<name>A0A2U8W8W9_9HYPH</name>
<reference evidence="2" key="1">
    <citation type="submission" date="2018-05" db="EMBL/GenBank/DDBJ databases">
        <title>Complete Genome Sequence of Methylobacterium sp. 17SD2-17.</title>
        <authorList>
            <person name="Srinivasan S."/>
        </authorList>
    </citation>
    <scope>NUCLEOTIDE SEQUENCE [LARGE SCALE GENOMIC DNA]</scope>
    <source>
        <strain evidence="2">17SD2-17</strain>
    </source>
</reference>
<dbReference type="KEGG" id="mets:DK389_16225"/>
<organism evidence="1 2">
    <name type="scientific">Methylobacterium durans</name>
    <dbReference type="NCBI Taxonomy" id="2202825"/>
    <lineage>
        <taxon>Bacteria</taxon>
        <taxon>Pseudomonadati</taxon>
        <taxon>Pseudomonadota</taxon>
        <taxon>Alphaproteobacteria</taxon>
        <taxon>Hyphomicrobiales</taxon>
        <taxon>Methylobacteriaceae</taxon>
        <taxon>Methylobacterium</taxon>
    </lineage>
</organism>
<keyword evidence="2" id="KW-1185">Reference proteome</keyword>
<dbReference type="EMBL" id="CP029550">
    <property type="protein sequence ID" value="AWN41766.1"/>
    <property type="molecule type" value="Genomic_DNA"/>
</dbReference>
<dbReference type="AlphaFoldDB" id="A0A2U8W8W9"/>
<proteinExistence type="predicted"/>
<dbReference type="InterPro" id="IPR021857">
    <property type="entry name" value="DUF3467"/>
</dbReference>
<dbReference type="Proteomes" id="UP000245926">
    <property type="component" value="Chromosome"/>
</dbReference>
<evidence type="ECO:0000313" key="1">
    <source>
        <dbReference type="EMBL" id="AWN41766.1"/>
    </source>
</evidence>
<dbReference type="OrthoDB" id="9798280at2"/>
<dbReference type="Pfam" id="PF11950">
    <property type="entry name" value="DUF3467"/>
    <property type="match status" value="1"/>
</dbReference>
<sequence length="74" mass="8324">MATSFANVVNVLSTNEEFSLLFGTNQTWNLIEAEELTVELENRIMLTPHAAKRLSALLTARIAEFEQRCGKINI</sequence>
<accession>A0A2U8W8W9</accession>
<gene>
    <name evidence="1" type="ORF">DK389_16225</name>
</gene>
<protein>
    <submittedName>
        <fullName evidence="1">DUF3467 domain-containing protein</fullName>
    </submittedName>
</protein>
<evidence type="ECO:0000313" key="2">
    <source>
        <dbReference type="Proteomes" id="UP000245926"/>
    </source>
</evidence>